<feature type="domain" description="G-protein coupled receptors family 1 profile" evidence="18">
    <location>
        <begin position="75"/>
        <end position="394"/>
    </location>
</feature>
<evidence type="ECO:0000256" key="13">
    <source>
        <dbReference type="ARBA" id="ARBA00023288"/>
    </source>
</evidence>
<feature type="transmembrane region" description="Helical" evidence="17">
    <location>
        <begin position="222"/>
        <end position="246"/>
    </location>
</feature>
<dbReference type="OrthoDB" id="10037617at2759"/>
<sequence>MNFTEFINYSTTSSMLNFDNLSVWNDSIPEVTTFQHNGSSFARHTRPKWTAPPLTTEGYVIIPIYALIFCVAVVGNILVILTLIQNKRMRTVTNVLLLNLSLSDLLLAVFCMPFTLIPMLLKNFIFGEPLCIVTRYFQGVSFAVSCFTLVALSLERYFAICRPLESRSWQTLSHSYKTIAVCWFLALIIILPVPIHTKYTWYPAYGAATCREKWPDFEQEKAYSIMVPILLLVVPLIIMSLAYGLISITLWTGIKLDEKSEMEARYATRKSVDDETSSFLRMDDTSSSNGTPIFSTKSLVPRDTARRNGKSCRINLRGGIRQTNGEKSRASKKRVIKMLFALVFEFFLCLTPFFVVHTWKIVDYTSAKRHISPEFVMFVNLLAYVSTCCNPVTYCFMNRNFRQGFLSVFRCLYIKRVKSDASFYVNGGSSLSRTHLSRVPSYDKMQQENNGEFPLVRH</sequence>
<dbReference type="InterPro" id="IPR009126">
    <property type="entry name" value="Cholcskin_rcpt"/>
</dbReference>
<evidence type="ECO:0000313" key="20">
    <source>
        <dbReference type="RefSeq" id="XP_022320625.1"/>
    </source>
</evidence>
<evidence type="ECO:0000256" key="14">
    <source>
        <dbReference type="ARBA" id="ARBA00025402"/>
    </source>
</evidence>
<dbReference type="PROSITE" id="PS50262">
    <property type="entry name" value="G_PROTEIN_RECEP_F1_2"/>
    <property type="match status" value="1"/>
</dbReference>
<evidence type="ECO:0000256" key="4">
    <source>
        <dbReference type="ARBA" id="ARBA00022692"/>
    </source>
</evidence>
<feature type="transmembrane region" description="Helical" evidence="17">
    <location>
        <begin position="136"/>
        <end position="154"/>
    </location>
</feature>
<dbReference type="Proteomes" id="UP000694844">
    <property type="component" value="Chromosome 3"/>
</dbReference>
<dbReference type="RefSeq" id="XP_022320625.1">
    <property type="nucleotide sequence ID" value="XM_022464917.1"/>
</dbReference>
<dbReference type="InterPro" id="IPR017452">
    <property type="entry name" value="GPCR_Rhodpsn_7TM"/>
</dbReference>
<reference evidence="20" key="1">
    <citation type="submission" date="2025-08" db="UniProtKB">
        <authorList>
            <consortium name="RefSeq"/>
        </authorList>
    </citation>
    <scope>IDENTIFICATION</scope>
    <source>
        <tissue evidence="20">Whole sample</tissue>
    </source>
</reference>
<keyword evidence="12 16" id="KW-0807">Transducer</keyword>
<protein>
    <recommendedName>
        <fullName evidence="2">Gastrin/cholecystokinin type B receptor</fullName>
    </recommendedName>
    <alternativeName>
        <fullName evidence="15">Cholecystokinin-2 receptor</fullName>
    </alternativeName>
</protein>
<feature type="transmembrane region" description="Helical" evidence="17">
    <location>
        <begin position="96"/>
        <end position="116"/>
    </location>
</feature>
<comment type="similarity">
    <text evidence="16">Belongs to the G-protein coupled receptor 1 family.</text>
</comment>
<evidence type="ECO:0000256" key="9">
    <source>
        <dbReference type="ARBA" id="ARBA00023157"/>
    </source>
</evidence>
<feature type="transmembrane region" description="Helical" evidence="17">
    <location>
        <begin position="375"/>
        <end position="397"/>
    </location>
</feature>
<keyword evidence="11" id="KW-0325">Glycoprotein</keyword>
<dbReference type="SUPFAM" id="SSF81321">
    <property type="entry name" value="Family A G protein-coupled receptor-like"/>
    <property type="match status" value="1"/>
</dbReference>
<name>A0A8B8CYE0_CRAVI</name>
<feature type="transmembrane region" description="Helical" evidence="17">
    <location>
        <begin position="335"/>
        <end position="355"/>
    </location>
</feature>
<evidence type="ECO:0000256" key="2">
    <source>
        <dbReference type="ARBA" id="ARBA00019090"/>
    </source>
</evidence>
<evidence type="ECO:0000256" key="11">
    <source>
        <dbReference type="ARBA" id="ARBA00023180"/>
    </source>
</evidence>
<comment type="subcellular location">
    <subcellularLocation>
        <location evidence="1">Cell membrane</location>
        <topology evidence="1">Multi-pass membrane protein</topology>
    </subcellularLocation>
</comment>
<gene>
    <name evidence="20" type="primary">LOC111122889</name>
</gene>
<keyword evidence="7 17" id="KW-0472">Membrane</keyword>
<evidence type="ECO:0000256" key="3">
    <source>
        <dbReference type="ARBA" id="ARBA00022475"/>
    </source>
</evidence>
<dbReference type="PANTHER" id="PTHR24238:SF75">
    <property type="entry name" value="CHOLECYSTOKININ-LIKE RECEPTOR AT 17D1-RELATED"/>
    <property type="match status" value="1"/>
</dbReference>
<dbReference type="PANTHER" id="PTHR24238">
    <property type="entry name" value="G-PROTEIN COUPLED RECEPTOR"/>
    <property type="match status" value="1"/>
</dbReference>
<evidence type="ECO:0000256" key="7">
    <source>
        <dbReference type="ARBA" id="ARBA00023136"/>
    </source>
</evidence>
<evidence type="ECO:0000256" key="16">
    <source>
        <dbReference type="RuleBase" id="RU000688"/>
    </source>
</evidence>
<dbReference type="InterPro" id="IPR000276">
    <property type="entry name" value="GPCR_Rhodpsn"/>
</dbReference>
<dbReference type="PROSITE" id="PS00237">
    <property type="entry name" value="G_PROTEIN_RECEP_F1_1"/>
    <property type="match status" value="1"/>
</dbReference>
<evidence type="ECO:0000256" key="17">
    <source>
        <dbReference type="SAM" id="Phobius"/>
    </source>
</evidence>
<keyword evidence="8" id="KW-0564">Palmitate</keyword>
<keyword evidence="3" id="KW-1003">Cell membrane</keyword>
<evidence type="ECO:0000256" key="10">
    <source>
        <dbReference type="ARBA" id="ARBA00023170"/>
    </source>
</evidence>
<evidence type="ECO:0000256" key="6">
    <source>
        <dbReference type="ARBA" id="ARBA00023040"/>
    </source>
</evidence>
<evidence type="ECO:0000313" key="19">
    <source>
        <dbReference type="Proteomes" id="UP000694844"/>
    </source>
</evidence>
<dbReference type="GO" id="GO:0008188">
    <property type="term" value="F:neuropeptide receptor activity"/>
    <property type="evidence" value="ECO:0007669"/>
    <property type="project" value="TreeGrafter"/>
</dbReference>
<dbReference type="Gene3D" id="1.20.1070.10">
    <property type="entry name" value="Rhodopsin 7-helix transmembrane proteins"/>
    <property type="match status" value="1"/>
</dbReference>
<evidence type="ECO:0000256" key="8">
    <source>
        <dbReference type="ARBA" id="ARBA00023139"/>
    </source>
</evidence>
<evidence type="ECO:0000256" key="12">
    <source>
        <dbReference type="ARBA" id="ARBA00023224"/>
    </source>
</evidence>
<feature type="transmembrane region" description="Helical" evidence="17">
    <location>
        <begin position="175"/>
        <end position="195"/>
    </location>
</feature>
<dbReference type="PRINTS" id="PR00237">
    <property type="entry name" value="GPCRRHODOPSN"/>
</dbReference>
<keyword evidence="19" id="KW-1185">Reference proteome</keyword>
<dbReference type="GeneID" id="111122889"/>
<dbReference type="PRINTS" id="PR00527">
    <property type="entry name" value="GASTRINR"/>
</dbReference>
<keyword evidence="6 16" id="KW-0297">G-protein coupled receptor</keyword>
<keyword evidence="13" id="KW-0449">Lipoprotein</keyword>
<feature type="transmembrane region" description="Helical" evidence="17">
    <location>
        <begin position="59"/>
        <end position="84"/>
    </location>
</feature>
<comment type="function">
    <text evidence="14">Receptor for gastrin and cholecystokinin. The CCK-B receptors occur throughout the central nervous system where they modulate anxiety, analgesia, arousal, and neuroleptic activity. This receptor mediates its action by association with G proteins that activate a phosphatidylinositol-calcium second messenger system.</text>
</comment>
<dbReference type="Pfam" id="PF00001">
    <property type="entry name" value="7tm_1"/>
    <property type="match status" value="1"/>
</dbReference>
<keyword evidence="4 16" id="KW-0812">Transmembrane</keyword>
<dbReference type="PRINTS" id="PR01822">
    <property type="entry name" value="CCYSTOKININR"/>
</dbReference>
<accession>A0A8B8CYE0</accession>
<evidence type="ECO:0000256" key="15">
    <source>
        <dbReference type="ARBA" id="ARBA00031093"/>
    </source>
</evidence>
<evidence type="ECO:0000256" key="1">
    <source>
        <dbReference type="ARBA" id="ARBA00004651"/>
    </source>
</evidence>
<dbReference type="GO" id="GO:0005886">
    <property type="term" value="C:plasma membrane"/>
    <property type="evidence" value="ECO:0007669"/>
    <property type="project" value="UniProtKB-SubCell"/>
</dbReference>
<organism evidence="19 20">
    <name type="scientific">Crassostrea virginica</name>
    <name type="common">Eastern oyster</name>
    <dbReference type="NCBI Taxonomy" id="6565"/>
    <lineage>
        <taxon>Eukaryota</taxon>
        <taxon>Metazoa</taxon>
        <taxon>Spiralia</taxon>
        <taxon>Lophotrochozoa</taxon>
        <taxon>Mollusca</taxon>
        <taxon>Bivalvia</taxon>
        <taxon>Autobranchia</taxon>
        <taxon>Pteriomorphia</taxon>
        <taxon>Ostreida</taxon>
        <taxon>Ostreoidea</taxon>
        <taxon>Ostreidae</taxon>
        <taxon>Crassostrea</taxon>
    </lineage>
</organism>
<keyword evidence="5 17" id="KW-1133">Transmembrane helix</keyword>
<dbReference type="GO" id="GO:0015054">
    <property type="term" value="F:gastrin receptor activity"/>
    <property type="evidence" value="ECO:0007669"/>
    <property type="project" value="InterPro"/>
</dbReference>
<proteinExistence type="inferred from homology"/>
<evidence type="ECO:0000259" key="18">
    <source>
        <dbReference type="PROSITE" id="PS50262"/>
    </source>
</evidence>
<keyword evidence="9" id="KW-1015">Disulfide bond</keyword>
<keyword evidence="10 16" id="KW-0675">Receptor</keyword>
<evidence type="ECO:0000256" key="5">
    <source>
        <dbReference type="ARBA" id="ARBA00022989"/>
    </source>
</evidence>
<dbReference type="AlphaFoldDB" id="A0A8B8CYE0"/>
<dbReference type="SMART" id="SM01381">
    <property type="entry name" value="7TM_GPCR_Srsx"/>
    <property type="match status" value="1"/>
</dbReference>
<dbReference type="InterPro" id="IPR000314">
    <property type="entry name" value="Gastrin_rcpt"/>
</dbReference>
<dbReference type="KEGG" id="cvn:111122889"/>